<feature type="domain" description="Lcl C-terminal" evidence="1">
    <location>
        <begin position="387"/>
        <end position="551"/>
    </location>
</feature>
<dbReference type="Proteomes" id="UP000886188">
    <property type="component" value="Unassembled WGS sequence"/>
</dbReference>
<protein>
    <submittedName>
        <fullName evidence="2">DUF1566 domain-containing protein</fullName>
    </submittedName>
</protein>
<name>A0A7V1GGH0_9GAMM</name>
<accession>A0A7V1GGH0</accession>
<dbReference type="PROSITE" id="PS51257">
    <property type="entry name" value="PROKAR_LIPOPROTEIN"/>
    <property type="match status" value="1"/>
</dbReference>
<dbReference type="InterPro" id="IPR011460">
    <property type="entry name" value="Lcl_C"/>
</dbReference>
<evidence type="ECO:0000259" key="1">
    <source>
        <dbReference type="Pfam" id="PF07603"/>
    </source>
</evidence>
<sequence length="557" mass="59878">MKSPLIIAPFLTLLAACGGGGGGNDNPVVAASVFAGNDQQIIEKSEFTIEAKGSPADGTFTWQRISGPIIDGFPLDGALQTVIAPDIKADSELLLRVSYQTSDGQLVTDDLLIAIESNNQLPQIIVTQTAPETLPSDYKDIVTLSAAGSIDPDENGQINSYSWQQIAGPTLAVDSNSNATISFSHPLLDTNTLITWLITVVDDEGGESSFQYSHTLNKTSEVLIANAGDDQNVIELETVTLDATASETVTETFKCFWQQTVGTAVLDNQQQCITSFTAPATEAINTHTFEVTVTDSKGRTDKDSVDIVVNSKPLGLINDTGMSKCYNNTQEIACSSPDFPRQDASVGRDSGVGSHIEKVGKGEQAFDFTKLNQFADELLDSAANFSCIRDNVTGLIWEVKSPNTGTLPNTQLREGQNHYTWYLNSEDGVQPGSVLGTANSTCSNNGNCNLQEYVNEVNALDYCGGSNWRVPTYTELLTLLNYGKHGQSILLDENYFPNTPNSNLLADGLIYWTSQTAVDGTSLSQAYIFDMSDGNDLAYPKSNTAFVRLVRTAGAAQ</sequence>
<reference evidence="2" key="1">
    <citation type="journal article" date="2020" name="mSystems">
        <title>Genome- and Community-Level Interaction Insights into Carbon Utilization and Element Cycling Functions of Hydrothermarchaeota in Hydrothermal Sediment.</title>
        <authorList>
            <person name="Zhou Z."/>
            <person name="Liu Y."/>
            <person name="Xu W."/>
            <person name="Pan J."/>
            <person name="Luo Z.H."/>
            <person name="Li M."/>
        </authorList>
    </citation>
    <scope>NUCLEOTIDE SEQUENCE [LARGE SCALE GENOMIC DNA]</scope>
    <source>
        <strain evidence="2">HyVt-346</strain>
    </source>
</reference>
<comment type="caution">
    <text evidence="2">The sequence shown here is derived from an EMBL/GenBank/DDBJ whole genome shotgun (WGS) entry which is preliminary data.</text>
</comment>
<dbReference type="InterPro" id="IPR013783">
    <property type="entry name" value="Ig-like_fold"/>
</dbReference>
<organism evidence="2">
    <name type="scientific">Pseudoalteromonas prydzensis</name>
    <dbReference type="NCBI Taxonomy" id="182141"/>
    <lineage>
        <taxon>Bacteria</taxon>
        <taxon>Pseudomonadati</taxon>
        <taxon>Pseudomonadota</taxon>
        <taxon>Gammaproteobacteria</taxon>
        <taxon>Alteromonadales</taxon>
        <taxon>Pseudoalteromonadaceae</taxon>
        <taxon>Pseudoalteromonas</taxon>
    </lineage>
</organism>
<dbReference type="Pfam" id="PF07603">
    <property type="entry name" value="Lcl_C"/>
    <property type="match status" value="1"/>
</dbReference>
<evidence type="ECO:0000313" key="2">
    <source>
        <dbReference type="EMBL" id="HEA18773.1"/>
    </source>
</evidence>
<proteinExistence type="predicted"/>
<dbReference type="Gene3D" id="2.60.40.10">
    <property type="entry name" value="Immunoglobulins"/>
    <property type="match status" value="2"/>
</dbReference>
<dbReference type="EMBL" id="DRGM01000199">
    <property type="protein sequence ID" value="HEA18773.1"/>
    <property type="molecule type" value="Genomic_DNA"/>
</dbReference>
<dbReference type="Pfam" id="PF22352">
    <property type="entry name" value="K319L-like_PKD"/>
    <property type="match status" value="2"/>
</dbReference>
<dbReference type="AlphaFoldDB" id="A0A7V1GGH0"/>
<gene>
    <name evidence="2" type="ORF">ENH88_20455</name>
</gene>
<dbReference type="RefSeq" id="WP_304185143.1">
    <property type="nucleotide sequence ID" value="NZ_DRGM01000199.1"/>
</dbReference>